<evidence type="ECO:0000256" key="3">
    <source>
        <dbReference type="ARBA" id="ARBA00023235"/>
    </source>
</evidence>
<dbReference type="GO" id="GO:0031119">
    <property type="term" value="P:tRNA pseudouridine synthesis"/>
    <property type="evidence" value="ECO:0007669"/>
    <property type="project" value="TreeGrafter"/>
</dbReference>
<dbReference type="Pfam" id="PF01416">
    <property type="entry name" value="PseudoU_synth_1"/>
    <property type="match status" value="2"/>
</dbReference>
<dbReference type="GO" id="GO:0160147">
    <property type="term" value="F:tRNA pseudouridine(38-40) synthase activity"/>
    <property type="evidence" value="ECO:0007669"/>
    <property type="project" value="UniProtKB-EC"/>
</dbReference>
<comment type="caution">
    <text evidence="6">The sequence shown here is derived from an EMBL/GenBank/DDBJ whole genome shotgun (WGS) entry which is preliminary data.</text>
</comment>
<dbReference type="PANTHER" id="PTHR11142">
    <property type="entry name" value="PSEUDOURIDYLATE SYNTHASE"/>
    <property type="match status" value="1"/>
</dbReference>
<dbReference type="GO" id="GO:0003723">
    <property type="term" value="F:RNA binding"/>
    <property type="evidence" value="ECO:0007669"/>
    <property type="project" value="InterPro"/>
</dbReference>
<dbReference type="SUPFAM" id="SSF55120">
    <property type="entry name" value="Pseudouridine synthase"/>
    <property type="match status" value="1"/>
</dbReference>
<comment type="catalytic activity">
    <reaction evidence="4">
        <text>uridine(38/39/40) in tRNA = pseudouridine(38/39/40) in tRNA</text>
        <dbReference type="Rhea" id="RHEA:22376"/>
        <dbReference type="Rhea" id="RHEA-COMP:10085"/>
        <dbReference type="Rhea" id="RHEA-COMP:10087"/>
        <dbReference type="ChEBI" id="CHEBI:65314"/>
        <dbReference type="ChEBI" id="CHEBI:65315"/>
        <dbReference type="EC" id="5.4.99.12"/>
    </reaction>
</comment>
<dbReference type="Gene3D" id="3.30.70.580">
    <property type="entry name" value="Pseudouridine synthase I, catalytic domain, N-terminal subdomain"/>
    <property type="match status" value="1"/>
</dbReference>
<feature type="domain" description="Pseudouridine synthase I TruA alpha/beta" evidence="5">
    <location>
        <begin position="192"/>
        <end position="298"/>
    </location>
</feature>
<sequence length="319" mass="35673">MDRFERSSGPFVRSKVLGWVCSASGIGNGTSGNGTAKCRLRMKVLYDGTNFQGWQAQTRKGARSVQGVLQEAVSTRFQKPTQVVGASRTDSGVHALGQVAHFDVDEFQDEEQIVRVQFALNRMLAADVRVTDMEVARPPTGKESTLPFHAIFDSRGKVYSYSFQLGRFVNPLERQRRALQWQKCDLNLLAEALDKFVGTHDFTSFANRANKGVAAVQPVKCIRSIELVDEGQGAFRVQFDLDGALHRMLRNVMGMSFAVASKRYSLDDIDELFALKDRRKVPKAADACGLCLEKVYYDTIWHQQHQPSSLGELTNPFEV</sequence>
<protein>
    <recommendedName>
        <fullName evidence="4">tRNA pseudouridine synthase</fullName>
        <ecNumber evidence="4">5.4.99.12</ecNumber>
    </recommendedName>
</protein>
<accession>A0AAV8UT37</accession>
<organism evidence="6 7">
    <name type="scientific">Rhodosorus marinus</name>
    <dbReference type="NCBI Taxonomy" id="101924"/>
    <lineage>
        <taxon>Eukaryota</taxon>
        <taxon>Rhodophyta</taxon>
        <taxon>Stylonematophyceae</taxon>
        <taxon>Stylonematales</taxon>
        <taxon>Stylonemataceae</taxon>
        <taxon>Rhodosorus</taxon>
    </lineage>
</organism>
<keyword evidence="3 4" id="KW-0413">Isomerase</keyword>
<dbReference type="EMBL" id="JAMWBK010000006">
    <property type="protein sequence ID" value="KAJ8904252.1"/>
    <property type="molecule type" value="Genomic_DNA"/>
</dbReference>
<dbReference type="CDD" id="cd02570">
    <property type="entry name" value="PseudoU_synth_EcTruA"/>
    <property type="match status" value="1"/>
</dbReference>
<dbReference type="InterPro" id="IPR020095">
    <property type="entry name" value="PsdUridine_synth_TruA_C"/>
</dbReference>
<keyword evidence="2 4" id="KW-0819">tRNA processing</keyword>
<evidence type="ECO:0000259" key="5">
    <source>
        <dbReference type="Pfam" id="PF01416"/>
    </source>
</evidence>
<dbReference type="InterPro" id="IPR020094">
    <property type="entry name" value="TruA/RsuA/RluB/E/F_N"/>
</dbReference>
<dbReference type="HAMAP" id="MF_00171">
    <property type="entry name" value="TruA"/>
    <property type="match status" value="1"/>
</dbReference>
<dbReference type="InterPro" id="IPR020103">
    <property type="entry name" value="PsdUridine_synth_cat_dom_sf"/>
</dbReference>
<name>A0AAV8UT37_9RHOD</name>
<dbReference type="AlphaFoldDB" id="A0AAV8UT37"/>
<dbReference type="EC" id="5.4.99.12" evidence="4"/>
<reference evidence="6 7" key="1">
    <citation type="journal article" date="2023" name="Nat. Commun.">
        <title>Origin of minicircular mitochondrial genomes in red algae.</title>
        <authorList>
            <person name="Lee Y."/>
            <person name="Cho C.H."/>
            <person name="Lee Y.M."/>
            <person name="Park S.I."/>
            <person name="Yang J.H."/>
            <person name="West J.A."/>
            <person name="Bhattacharya D."/>
            <person name="Yoon H.S."/>
        </authorList>
    </citation>
    <scope>NUCLEOTIDE SEQUENCE [LARGE SCALE GENOMIC DNA]</scope>
    <source>
        <strain evidence="6 7">CCMP1338</strain>
        <tissue evidence="6">Whole cell</tissue>
    </source>
</reference>
<dbReference type="PANTHER" id="PTHR11142:SF0">
    <property type="entry name" value="TRNA PSEUDOURIDINE SYNTHASE-LIKE 1"/>
    <property type="match status" value="1"/>
</dbReference>
<comment type="similarity">
    <text evidence="1 4">Belongs to the tRNA pseudouridine synthase TruA family.</text>
</comment>
<dbReference type="InterPro" id="IPR001406">
    <property type="entry name" value="PsdUridine_synth_TruA"/>
</dbReference>
<gene>
    <name evidence="6" type="ORF">NDN08_000776</name>
</gene>
<evidence type="ECO:0000313" key="6">
    <source>
        <dbReference type="EMBL" id="KAJ8904252.1"/>
    </source>
</evidence>
<dbReference type="Proteomes" id="UP001157974">
    <property type="component" value="Unassembled WGS sequence"/>
</dbReference>
<evidence type="ECO:0000313" key="7">
    <source>
        <dbReference type="Proteomes" id="UP001157974"/>
    </source>
</evidence>
<keyword evidence="7" id="KW-1185">Reference proteome</keyword>
<evidence type="ECO:0000256" key="1">
    <source>
        <dbReference type="ARBA" id="ARBA00009375"/>
    </source>
</evidence>
<dbReference type="Gene3D" id="3.30.70.660">
    <property type="entry name" value="Pseudouridine synthase I, catalytic domain, C-terminal subdomain"/>
    <property type="match status" value="1"/>
</dbReference>
<dbReference type="InterPro" id="IPR020097">
    <property type="entry name" value="PsdUridine_synth_TruA_a/b_dom"/>
</dbReference>
<feature type="domain" description="Pseudouridine synthase I TruA alpha/beta" evidence="5">
    <location>
        <begin position="44"/>
        <end position="123"/>
    </location>
</feature>
<evidence type="ECO:0000256" key="4">
    <source>
        <dbReference type="RuleBase" id="RU003792"/>
    </source>
</evidence>
<evidence type="ECO:0000256" key="2">
    <source>
        <dbReference type="ARBA" id="ARBA00022694"/>
    </source>
</evidence>
<proteinExistence type="inferred from homology"/>